<feature type="transmembrane region" description="Helical" evidence="10">
    <location>
        <begin position="12"/>
        <end position="34"/>
    </location>
</feature>
<dbReference type="EMBL" id="CP014476">
    <property type="protein sequence ID" value="AMK78334.1"/>
    <property type="molecule type" value="Genomic_DNA"/>
</dbReference>
<dbReference type="AlphaFoldDB" id="A0A126T964"/>
<keyword evidence="5" id="KW-0488">Methylation</keyword>
<dbReference type="NCBIfam" id="TIGR01711">
    <property type="entry name" value="gspJ"/>
    <property type="match status" value="1"/>
</dbReference>
<evidence type="ECO:0000256" key="8">
    <source>
        <dbReference type="ARBA" id="ARBA00022989"/>
    </source>
</evidence>
<dbReference type="Pfam" id="PF07963">
    <property type="entry name" value="N_methyl"/>
    <property type="match status" value="1"/>
</dbReference>
<keyword evidence="8 10" id="KW-1133">Transmembrane helix</keyword>
<reference evidence="11 12" key="1">
    <citation type="journal article" date="2015" name="Environ. Microbiol.">
        <title>Methane oxidation coupled to nitrate reduction under hypoxia by the Gammaproteobacterium Methylomonas denitrificans, sp. nov. type strain FJG1.</title>
        <authorList>
            <person name="Kits K.D."/>
            <person name="Klotz M.G."/>
            <person name="Stein L.Y."/>
        </authorList>
    </citation>
    <scope>NUCLEOTIDE SEQUENCE [LARGE SCALE GENOMIC DNA]</scope>
    <source>
        <strain evidence="11 12">FJG1</strain>
    </source>
</reference>
<keyword evidence="12" id="KW-1185">Reference proteome</keyword>
<dbReference type="SUPFAM" id="SSF54523">
    <property type="entry name" value="Pili subunits"/>
    <property type="match status" value="2"/>
</dbReference>
<dbReference type="NCBIfam" id="TIGR02532">
    <property type="entry name" value="IV_pilin_GFxxxE"/>
    <property type="match status" value="1"/>
</dbReference>
<evidence type="ECO:0000256" key="2">
    <source>
        <dbReference type="ARBA" id="ARBA00011084"/>
    </source>
</evidence>
<evidence type="ECO:0000256" key="4">
    <source>
        <dbReference type="ARBA" id="ARBA00022475"/>
    </source>
</evidence>
<dbReference type="InterPro" id="IPR051621">
    <property type="entry name" value="T2SS_protein_J"/>
</dbReference>
<dbReference type="Proteomes" id="UP000030512">
    <property type="component" value="Chromosome"/>
</dbReference>
<comment type="similarity">
    <text evidence="2">Belongs to the GSP J family.</text>
</comment>
<keyword evidence="7 10" id="KW-0812">Transmembrane</keyword>
<dbReference type="OrthoDB" id="9794345at2"/>
<evidence type="ECO:0000256" key="6">
    <source>
        <dbReference type="ARBA" id="ARBA00022519"/>
    </source>
</evidence>
<dbReference type="Gene3D" id="2.10.70.20">
    <property type="entry name" value="gspk-gspi-gspj complex like domains"/>
    <property type="match status" value="1"/>
</dbReference>
<dbReference type="PANTHER" id="PTHR39583">
    <property type="entry name" value="TYPE II SECRETION SYSTEM PROTEIN J-RELATED"/>
    <property type="match status" value="1"/>
</dbReference>
<dbReference type="Pfam" id="PF11612">
    <property type="entry name" value="T2SSJ"/>
    <property type="match status" value="1"/>
</dbReference>
<evidence type="ECO:0000256" key="7">
    <source>
        <dbReference type="ARBA" id="ARBA00022692"/>
    </source>
</evidence>
<sequence length="194" mass="21644">MNSKAAASRGFTLLEILIAMAVFAIMAAMAYAGLSAVLDARAGTEKRSDSIAELQQTLYLLNEDLAQALPRPVRDEFGSEQPAFFGGNGEDLLTLTRSVPEWSELVMRSQLQRVSYRLENGSLYRLVWTVLDRTQQTQFRRKKLLNVAALDLRFYGSDWSTHWPAGGSGLPRAVEANFSLSGLGEIRRLFLVRE</sequence>
<evidence type="ECO:0000256" key="3">
    <source>
        <dbReference type="ARBA" id="ARBA00021539"/>
    </source>
</evidence>
<dbReference type="STRING" id="1538553.JT25_017880"/>
<dbReference type="InterPro" id="IPR010055">
    <property type="entry name" value="T2SS_protein-GspJ"/>
</dbReference>
<dbReference type="PANTHER" id="PTHR39583:SF2">
    <property type="entry name" value="TYPE II SECRETION SYSTEM PROTEIN J"/>
    <property type="match status" value="1"/>
</dbReference>
<dbReference type="PROSITE" id="PS00409">
    <property type="entry name" value="PROKAR_NTER_METHYL"/>
    <property type="match status" value="1"/>
</dbReference>
<dbReference type="InterPro" id="IPR045584">
    <property type="entry name" value="Pilin-like"/>
</dbReference>
<evidence type="ECO:0000256" key="9">
    <source>
        <dbReference type="ARBA" id="ARBA00023136"/>
    </source>
</evidence>
<organism evidence="11 12">
    <name type="scientific">Methylomonas denitrificans</name>
    <dbReference type="NCBI Taxonomy" id="1538553"/>
    <lineage>
        <taxon>Bacteria</taxon>
        <taxon>Pseudomonadati</taxon>
        <taxon>Pseudomonadota</taxon>
        <taxon>Gammaproteobacteria</taxon>
        <taxon>Methylococcales</taxon>
        <taxon>Methylococcaceae</taxon>
        <taxon>Methylomonas</taxon>
    </lineage>
</organism>
<evidence type="ECO:0000313" key="12">
    <source>
        <dbReference type="Proteomes" id="UP000030512"/>
    </source>
</evidence>
<gene>
    <name evidence="11" type="ORF">JT25_017880</name>
</gene>
<evidence type="ECO:0000313" key="11">
    <source>
        <dbReference type="EMBL" id="AMK78334.1"/>
    </source>
</evidence>
<dbReference type="GO" id="GO:0015628">
    <property type="term" value="P:protein secretion by the type II secretion system"/>
    <property type="evidence" value="ECO:0007669"/>
    <property type="project" value="InterPro"/>
</dbReference>
<keyword evidence="6" id="KW-0997">Cell inner membrane</keyword>
<evidence type="ECO:0000256" key="1">
    <source>
        <dbReference type="ARBA" id="ARBA00004377"/>
    </source>
</evidence>
<dbReference type="InterPro" id="IPR012902">
    <property type="entry name" value="N_methyl_site"/>
</dbReference>
<accession>A0A126T964</accession>
<protein>
    <recommendedName>
        <fullName evidence="3">Type II secretion system protein J</fullName>
    </recommendedName>
</protein>
<keyword evidence="9 10" id="KW-0472">Membrane</keyword>
<comment type="subcellular location">
    <subcellularLocation>
        <location evidence="1">Cell inner membrane</location>
        <topology evidence="1">Single-pass membrane protein</topology>
    </subcellularLocation>
</comment>
<proteinExistence type="inferred from homology"/>
<dbReference type="Gene3D" id="3.10.610.10">
    <property type="entry name" value="GSPII I/J protein-like"/>
    <property type="match status" value="1"/>
</dbReference>
<evidence type="ECO:0000256" key="10">
    <source>
        <dbReference type="SAM" id="Phobius"/>
    </source>
</evidence>
<dbReference type="RefSeq" id="WP_036276613.1">
    <property type="nucleotide sequence ID" value="NZ_CP014476.1"/>
</dbReference>
<keyword evidence="4" id="KW-1003">Cell membrane</keyword>
<dbReference type="GO" id="GO:0015627">
    <property type="term" value="C:type II protein secretion system complex"/>
    <property type="evidence" value="ECO:0007669"/>
    <property type="project" value="InterPro"/>
</dbReference>
<evidence type="ECO:0000256" key="5">
    <source>
        <dbReference type="ARBA" id="ARBA00022481"/>
    </source>
</evidence>
<dbReference type="GO" id="GO:0005886">
    <property type="term" value="C:plasma membrane"/>
    <property type="evidence" value="ECO:0007669"/>
    <property type="project" value="UniProtKB-SubCell"/>
</dbReference>
<dbReference type="KEGG" id="mdn:JT25_017880"/>
<name>A0A126T964_9GAMM</name>